<dbReference type="EMBL" id="AMGX01000006">
    <property type="protein sequence ID" value="EXJ72063.1"/>
    <property type="molecule type" value="Genomic_DNA"/>
</dbReference>
<dbReference type="AlphaFoldDB" id="W9WVU1"/>
<accession>W9WVU1</accession>
<dbReference type="RefSeq" id="XP_007743361.1">
    <property type="nucleotide sequence ID" value="XM_007745171.1"/>
</dbReference>
<dbReference type="HOGENOM" id="CLU_119604_0_0_1"/>
<evidence type="ECO:0000313" key="1">
    <source>
        <dbReference type="EMBL" id="EXJ72063.1"/>
    </source>
</evidence>
<keyword evidence="2" id="KW-1185">Reference proteome</keyword>
<dbReference type="GeneID" id="19189288"/>
<dbReference type="Proteomes" id="UP000019471">
    <property type="component" value="Unassembled WGS sequence"/>
</dbReference>
<reference evidence="1 2" key="1">
    <citation type="submission" date="2013-03" db="EMBL/GenBank/DDBJ databases">
        <title>The Genome Sequence of Cladophialophora psammophila CBS 110553.</title>
        <authorList>
            <consortium name="The Broad Institute Genomics Platform"/>
            <person name="Cuomo C."/>
            <person name="de Hoog S."/>
            <person name="Gorbushina A."/>
            <person name="Walker B."/>
            <person name="Young S.K."/>
            <person name="Zeng Q."/>
            <person name="Gargeya S."/>
            <person name="Fitzgerald M."/>
            <person name="Haas B."/>
            <person name="Abouelleil A."/>
            <person name="Allen A.W."/>
            <person name="Alvarado L."/>
            <person name="Arachchi H.M."/>
            <person name="Berlin A.M."/>
            <person name="Chapman S.B."/>
            <person name="Gainer-Dewar J."/>
            <person name="Goldberg J."/>
            <person name="Griggs A."/>
            <person name="Gujja S."/>
            <person name="Hansen M."/>
            <person name="Howarth C."/>
            <person name="Imamovic A."/>
            <person name="Ireland A."/>
            <person name="Larimer J."/>
            <person name="McCowan C."/>
            <person name="Murphy C."/>
            <person name="Pearson M."/>
            <person name="Poon T.W."/>
            <person name="Priest M."/>
            <person name="Roberts A."/>
            <person name="Saif S."/>
            <person name="Shea T."/>
            <person name="Sisk P."/>
            <person name="Sykes S."/>
            <person name="Wortman J."/>
            <person name="Nusbaum C."/>
            <person name="Birren B."/>
        </authorList>
    </citation>
    <scope>NUCLEOTIDE SEQUENCE [LARGE SCALE GENOMIC DNA]</scope>
    <source>
        <strain evidence="1 2">CBS 110553</strain>
    </source>
</reference>
<dbReference type="OrthoDB" id="62952at2759"/>
<organism evidence="1 2">
    <name type="scientific">Cladophialophora psammophila CBS 110553</name>
    <dbReference type="NCBI Taxonomy" id="1182543"/>
    <lineage>
        <taxon>Eukaryota</taxon>
        <taxon>Fungi</taxon>
        <taxon>Dikarya</taxon>
        <taxon>Ascomycota</taxon>
        <taxon>Pezizomycotina</taxon>
        <taxon>Eurotiomycetes</taxon>
        <taxon>Chaetothyriomycetidae</taxon>
        <taxon>Chaetothyriales</taxon>
        <taxon>Herpotrichiellaceae</taxon>
        <taxon>Cladophialophora</taxon>
    </lineage>
</organism>
<name>W9WVU1_9EURO</name>
<protein>
    <submittedName>
        <fullName evidence="1">Uncharacterized protein</fullName>
    </submittedName>
</protein>
<gene>
    <name evidence="1" type="ORF">A1O5_04566</name>
</gene>
<proteinExistence type="predicted"/>
<sequence>MDDLPIIKPRDTTGPMGFLNYPPEIMNMIYDELFIDDSQVLCFLCSPDPALSTIGLKQAVDRPQVSSTEDLEWSQLYDSRYYVDSLGLSAQFLSVCKRIWSEGSTVLYGSLNIAMRWTPKPDPCLGRFFKRNTQLVLATANVIYPRSTACAMLTKDYSLNILHWGLAHPAENWDLDRQTLRRIREERLFERGRRSLRLRSRSATF</sequence>
<evidence type="ECO:0000313" key="2">
    <source>
        <dbReference type="Proteomes" id="UP000019471"/>
    </source>
</evidence>
<comment type="caution">
    <text evidence="1">The sequence shown here is derived from an EMBL/GenBank/DDBJ whole genome shotgun (WGS) entry which is preliminary data.</text>
</comment>